<feature type="transmembrane region" description="Helical" evidence="2">
    <location>
        <begin position="98"/>
        <end position="118"/>
    </location>
</feature>
<proteinExistence type="predicted"/>
<protein>
    <submittedName>
        <fullName evidence="3">DUF3667 domain-containing protein</fullName>
    </submittedName>
</protein>
<dbReference type="RefSeq" id="WP_157591046.1">
    <property type="nucleotide sequence ID" value="NZ_WPIN01000035.1"/>
</dbReference>
<dbReference type="AlphaFoldDB" id="A0A7K1SR28"/>
<feature type="compositionally biased region" description="Polar residues" evidence="1">
    <location>
        <begin position="1"/>
        <end position="10"/>
    </location>
</feature>
<dbReference type="Pfam" id="PF12412">
    <property type="entry name" value="DUF3667"/>
    <property type="match status" value="1"/>
</dbReference>
<comment type="caution">
    <text evidence="3">The sequence shown here is derived from an EMBL/GenBank/DDBJ whole genome shotgun (WGS) entry which is preliminary data.</text>
</comment>
<evidence type="ECO:0000256" key="2">
    <source>
        <dbReference type="SAM" id="Phobius"/>
    </source>
</evidence>
<name>A0A7K1SR28_9BACT</name>
<feature type="transmembrane region" description="Helical" evidence="2">
    <location>
        <begin position="153"/>
        <end position="170"/>
    </location>
</feature>
<feature type="transmembrane region" description="Helical" evidence="2">
    <location>
        <begin position="249"/>
        <end position="273"/>
    </location>
</feature>
<evidence type="ECO:0000256" key="1">
    <source>
        <dbReference type="SAM" id="MobiDB-lite"/>
    </source>
</evidence>
<keyword evidence="2" id="KW-1133">Transmembrane helix</keyword>
<dbReference type="InterPro" id="IPR022134">
    <property type="entry name" value="DUF3667"/>
</dbReference>
<dbReference type="EMBL" id="WPIN01000035">
    <property type="protein sequence ID" value="MVM36248.1"/>
    <property type="molecule type" value="Genomic_DNA"/>
</dbReference>
<dbReference type="Proteomes" id="UP000436006">
    <property type="component" value="Unassembled WGS sequence"/>
</dbReference>
<evidence type="ECO:0000313" key="4">
    <source>
        <dbReference type="Proteomes" id="UP000436006"/>
    </source>
</evidence>
<keyword evidence="4" id="KW-1185">Reference proteome</keyword>
<gene>
    <name evidence="3" type="ORF">GO755_39930</name>
</gene>
<feature type="region of interest" description="Disordered" evidence="1">
    <location>
        <begin position="1"/>
        <end position="20"/>
    </location>
</feature>
<organism evidence="3 4">
    <name type="scientific">Spirosoma arboris</name>
    <dbReference type="NCBI Taxonomy" id="2682092"/>
    <lineage>
        <taxon>Bacteria</taxon>
        <taxon>Pseudomonadati</taxon>
        <taxon>Bacteroidota</taxon>
        <taxon>Cytophagia</taxon>
        <taxon>Cytophagales</taxon>
        <taxon>Cytophagaceae</taxon>
        <taxon>Spirosoma</taxon>
    </lineage>
</organism>
<feature type="transmembrane region" description="Helical" evidence="2">
    <location>
        <begin position="182"/>
        <end position="205"/>
    </location>
</feature>
<evidence type="ECO:0000313" key="3">
    <source>
        <dbReference type="EMBL" id="MVM36248.1"/>
    </source>
</evidence>
<keyword evidence="2" id="KW-0812">Transmembrane</keyword>
<accession>A0A7K1SR28</accession>
<reference evidence="3 4" key="1">
    <citation type="submission" date="2019-12" db="EMBL/GenBank/DDBJ databases">
        <title>Spirosoma sp. HMF4905 genome sequencing and assembly.</title>
        <authorList>
            <person name="Kang H."/>
            <person name="Cha I."/>
            <person name="Kim H."/>
            <person name="Joh K."/>
        </authorList>
    </citation>
    <scope>NUCLEOTIDE SEQUENCE [LARGE SCALE GENOMIC DNA]</scope>
    <source>
        <strain evidence="3 4">HMF4905</strain>
    </source>
</reference>
<sequence>MRTSSVTTHSPAHHQPSGPATCLNCGQATTSRFCPDCGQRTDTHRINWHYLGHDVLHSVWHLEGGILFTLKELLTRPGHSIREFLAGKRANHYRPLSLLLILGALLLFIMHTLDISFAQKSQEVFNPNVGSASERMKAFQAQVTHFVEAKQNLLHIAMIPLYAFWVWFMFRRRGFSYPEILVAQTFIANVQILISLLSVILFWAVGASTTLFTWTIGLSLVVYMAYNVVTYTQIYAGRIPPVKAVIRSIAAYLLGYFSFIFLVGLIGVSYGLFMASQEKAALKMPPVKSNARLEQPHR</sequence>
<feature type="transmembrane region" description="Helical" evidence="2">
    <location>
        <begin position="211"/>
        <end position="229"/>
    </location>
</feature>
<keyword evidence="2" id="KW-0472">Membrane</keyword>